<dbReference type="AlphaFoldDB" id="A0A7C8MA07"/>
<comment type="caution">
    <text evidence="1">The sequence shown here is derived from an EMBL/GenBank/DDBJ whole genome shotgun (WGS) entry which is preliminary data.</text>
</comment>
<dbReference type="OrthoDB" id="3767243at2759"/>
<proteinExistence type="predicted"/>
<organism evidence="1 2">
    <name type="scientific">Massariosphaeria phaeospora</name>
    <dbReference type="NCBI Taxonomy" id="100035"/>
    <lineage>
        <taxon>Eukaryota</taxon>
        <taxon>Fungi</taxon>
        <taxon>Dikarya</taxon>
        <taxon>Ascomycota</taxon>
        <taxon>Pezizomycotina</taxon>
        <taxon>Dothideomycetes</taxon>
        <taxon>Pleosporomycetidae</taxon>
        <taxon>Pleosporales</taxon>
        <taxon>Pleosporales incertae sedis</taxon>
        <taxon>Massariosphaeria</taxon>
    </lineage>
</organism>
<evidence type="ECO:0000313" key="2">
    <source>
        <dbReference type="Proteomes" id="UP000481861"/>
    </source>
</evidence>
<dbReference type="Proteomes" id="UP000481861">
    <property type="component" value="Unassembled WGS sequence"/>
</dbReference>
<protein>
    <submittedName>
        <fullName evidence="1">Uncharacterized protein</fullName>
    </submittedName>
</protein>
<keyword evidence="2" id="KW-1185">Reference proteome</keyword>
<name>A0A7C8MA07_9PLEO</name>
<evidence type="ECO:0000313" key="1">
    <source>
        <dbReference type="EMBL" id="KAF2871701.1"/>
    </source>
</evidence>
<accession>A0A7C8MA07</accession>
<dbReference type="EMBL" id="JAADJZ010000011">
    <property type="protein sequence ID" value="KAF2871701.1"/>
    <property type="molecule type" value="Genomic_DNA"/>
</dbReference>
<reference evidence="1 2" key="1">
    <citation type="submission" date="2020-01" db="EMBL/GenBank/DDBJ databases">
        <authorList>
            <consortium name="DOE Joint Genome Institute"/>
            <person name="Haridas S."/>
            <person name="Albert R."/>
            <person name="Binder M."/>
            <person name="Bloem J."/>
            <person name="Labutti K."/>
            <person name="Salamov A."/>
            <person name="Andreopoulos B."/>
            <person name="Baker S.E."/>
            <person name="Barry K."/>
            <person name="Bills G."/>
            <person name="Bluhm B.H."/>
            <person name="Cannon C."/>
            <person name="Castanera R."/>
            <person name="Culley D.E."/>
            <person name="Daum C."/>
            <person name="Ezra D."/>
            <person name="Gonzalez J.B."/>
            <person name="Henrissat B."/>
            <person name="Kuo A."/>
            <person name="Liang C."/>
            <person name="Lipzen A."/>
            <person name="Lutzoni F."/>
            <person name="Magnuson J."/>
            <person name="Mondo S."/>
            <person name="Nolan M."/>
            <person name="Ohm R."/>
            <person name="Pangilinan J."/>
            <person name="Park H.-J.H."/>
            <person name="Ramirez L."/>
            <person name="Alfaro M."/>
            <person name="Sun H."/>
            <person name="Tritt A."/>
            <person name="Yoshinaga Y."/>
            <person name="Zwiers L.-H.L."/>
            <person name="Turgeon B.G."/>
            <person name="Goodwin S.B."/>
            <person name="Spatafora J.W."/>
            <person name="Crous P.W."/>
            <person name="Grigoriev I.V."/>
        </authorList>
    </citation>
    <scope>NUCLEOTIDE SEQUENCE [LARGE SCALE GENOMIC DNA]</scope>
    <source>
        <strain evidence="1 2">CBS 611.86</strain>
    </source>
</reference>
<sequence length="165" mass="18795">MTDKPDPRPFQFQELPAESRNRVYHHIVEDIISIESIHNKTRFLPSTNSKSCYGHQSAHGYFGLISVCQMTRDEFRPLFLEHTTANIPAYGIAQYIDCFYPSSAVVEMDKLKGRIIVDYETSTDDPAKPLDVLPLLVFNHKAPGVECRFNSEIIALFGKPLFETT</sequence>
<gene>
    <name evidence="1" type="ORF">BDV95DRAFT_607118</name>
</gene>